<evidence type="ECO:0000313" key="1">
    <source>
        <dbReference type="EMBL" id="GAA3913144.1"/>
    </source>
</evidence>
<dbReference type="EMBL" id="BAABBN010000004">
    <property type="protein sequence ID" value="GAA3913144.1"/>
    <property type="molecule type" value="Genomic_DNA"/>
</dbReference>
<evidence type="ECO:0000313" key="2">
    <source>
        <dbReference type="Proteomes" id="UP001501565"/>
    </source>
</evidence>
<comment type="caution">
    <text evidence="1">The sequence shown here is derived from an EMBL/GenBank/DDBJ whole genome shotgun (WGS) entry which is preliminary data.</text>
</comment>
<dbReference type="Pfam" id="PF09839">
    <property type="entry name" value="DUF2066"/>
    <property type="match status" value="1"/>
</dbReference>
<proteinExistence type="predicted"/>
<dbReference type="RefSeq" id="WP_344795106.1">
    <property type="nucleotide sequence ID" value="NZ_BAABBN010000004.1"/>
</dbReference>
<keyword evidence="2" id="KW-1185">Reference proteome</keyword>
<name>A0ABP7M463_9GAMM</name>
<organism evidence="1 2">
    <name type="scientific">Litoribacillus peritrichatus</name>
    <dbReference type="NCBI Taxonomy" id="718191"/>
    <lineage>
        <taxon>Bacteria</taxon>
        <taxon>Pseudomonadati</taxon>
        <taxon>Pseudomonadota</taxon>
        <taxon>Gammaproteobacteria</taxon>
        <taxon>Oceanospirillales</taxon>
        <taxon>Oceanospirillaceae</taxon>
        <taxon>Litoribacillus</taxon>
    </lineage>
</organism>
<reference evidence="2" key="1">
    <citation type="journal article" date="2019" name="Int. J. Syst. Evol. Microbiol.">
        <title>The Global Catalogue of Microorganisms (GCM) 10K type strain sequencing project: providing services to taxonomists for standard genome sequencing and annotation.</title>
        <authorList>
            <consortium name="The Broad Institute Genomics Platform"/>
            <consortium name="The Broad Institute Genome Sequencing Center for Infectious Disease"/>
            <person name="Wu L."/>
            <person name="Ma J."/>
        </authorList>
    </citation>
    <scope>NUCLEOTIDE SEQUENCE [LARGE SCALE GENOMIC DNA]</scope>
    <source>
        <strain evidence="2">JCM 17551</strain>
    </source>
</reference>
<accession>A0ABP7M463</accession>
<sequence>MSIVRKVVSQNQTEFKAAVQSAFRQYLVHMSGHGSTPDLPQVQSLLVKPEKYLLEFRYEPLAEEELEIGSEFVQTKQAKWLLKLRFDYKAVESALFNVGAPIWQTPRPDLMVWLAYESEDGLRQVITSNEPDALQSVLGGVASTRGLVIKLPLYDDEDREVLPESALWGLFEEELKQVSQSYNESNSIALRVYPISASEWQYDTRLLMPDSSVTSSGVAADKVSAIQAALLDAMDKMADRYALQVDPTQSETVLFRLSGVNTFDQLQGLMAELNKVLMIKNVVPKAARGNEIWLELTIVGNKELLQLTLANFDQLAEELEEHGVQEHILPGTEEVESGVSELSDPLMMSQDNQPVDLETEGEADKGIDDSAGLFQGQAERSSESAAEMVGVSSPIEPVQANEKGLHYRLVPKVQESDNILQTQENNDVLFEIK</sequence>
<gene>
    <name evidence="1" type="ORF">GCM10022277_04760</name>
</gene>
<dbReference type="InterPro" id="IPR018642">
    <property type="entry name" value="DUF2066"/>
</dbReference>
<protein>
    <submittedName>
        <fullName evidence="1">DUF2066 domain-containing protein</fullName>
    </submittedName>
</protein>
<dbReference type="Proteomes" id="UP001501565">
    <property type="component" value="Unassembled WGS sequence"/>
</dbReference>